<dbReference type="SUPFAM" id="SSF50978">
    <property type="entry name" value="WD40 repeat-like"/>
    <property type="match status" value="1"/>
</dbReference>
<evidence type="ECO:0000256" key="3">
    <source>
        <dbReference type="ARBA" id="ARBA00022776"/>
    </source>
</evidence>
<dbReference type="InterPro" id="IPR024790">
    <property type="entry name" value="APC4_long_dom"/>
</dbReference>
<dbReference type="GO" id="GO:0031145">
    <property type="term" value="P:anaphase-promoting complex-dependent catabolic process"/>
    <property type="evidence" value="ECO:0007669"/>
    <property type="project" value="InterPro"/>
</dbReference>
<feature type="compositionally biased region" description="Low complexity" evidence="6">
    <location>
        <begin position="299"/>
        <end position="308"/>
    </location>
</feature>
<dbReference type="Pfam" id="PF12894">
    <property type="entry name" value="ANAPC4_WD40"/>
    <property type="match status" value="1"/>
</dbReference>
<evidence type="ECO:0000313" key="10">
    <source>
        <dbReference type="Proteomes" id="UP000697127"/>
    </source>
</evidence>
<dbReference type="GO" id="GO:0051301">
    <property type="term" value="P:cell division"/>
    <property type="evidence" value="ECO:0007669"/>
    <property type="project" value="UniProtKB-KW"/>
</dbReference>
<dbReference type="InterPro" id="IPR024789">
    <property type="entry name" value="APC4"/>
</dbReference>
<dbReference type="Gene3D" id="2.130.10.10">
    <property type="entry name" value="YVTN repeat-like/Quinoprotein amine dehydrogenase"/>
    <property type="match status" value="1"/>
</dbReference>
<sequence>MDLVSFQLNEDVIWIYRRGNEKVWDIEPNNTISNIVENQKNDSLITKKIKDLTWKPDGKCFAVVSTNGLIELFDTMNGTLIRSVQLNLNVSCLKWFKKRVNINVNKKSGVSGLLDDINIINSLPLLKFNTNNTIIGERSNYKETFENESVLDFIIVGSYNGSLGCVFSGIFVVENLTLSDIFQDSEILDIMPTSSLSNHYVLLKTYPTNDLSLLKLNTEFISIDKEFTKILLICSKLLNLIDYMQTSINQINSHYKPYFDYTIRIIELLRGEIREEEDEVEQKEEEEKEEEGGVKEGNENNSENINDSNNADPIYDLYDLLLTGSLSNATKKWLTDYLSDRGIKRWTKLGRTYFDSARSSIYNDLISSLHHMIIFLTDLKGLSQWTSNDISSLFILDIDECIKISQNYLKYSYKFMMELNDSQRYFEQTIVWLSSVLTELTTDEKLNVSFKTNDITKFLMFVSSKLNAVDNGNKENNIHDASKINDFKKILDISLNVLFEKIKNDIKSKFKLDKHSLISKSLAENNINQINMEIFNELNKGFIYLLYEDSSIQIKEFRLSDLEIITHNITRADNIKKNIVDLKILEYNKILTLYEDCVVIYKVLFENEAILSQFKYVLDEHIGEKDYNFQAAYLGVNNTNKTFCVLDKTKKKYIWLSY</sequence>
<evidence type="ECO:0000256" key="6">
    <source>
        <dbReference type="SAM" id="MobiDB-lite"/>
    </source>
</evidence>
<gene>
    <name evidence="9" type="ORF">C6P40_000667</name>
</gene>
<dbReference type="InterPro" id="IPR024977">
    <property type="entry name" value="Apc4-like_WD40_dom"/>
</dbReference>
<dbReference type="GO" id="GO:0005680">
    <property type="term" value="C:anaphase-promoting complex"/>
    <property type="evidence" value="ECO:0007669"/>
    <property type="project" value="InterPro"/>
</dbReference>
<dbReference type="InterPro" id="IPR015943">
    <property type="entry name" value="WD40/YVTN_repeat-like_dom_sf"/>
</dbReference>
<organism evidence="9 10">
    <name type="scientific">Pichia californica</name>
    <dbReference type="NCBI Taxonomy" id="460514"/>
    <lineage>
        <taxon>Eukaryota</taxon>
        <taxon>Fungi</taxon>
        <taxon>Dikarya</taxon>
        <taxon>Ascomycota</taxon>
        <taxon>Saccharomycotina</taxon>
        <taxon>Pichiomycetes</taxon>
        <taxon>Pichiales</taxon>
        <taxon>Pichiaceae</taxon>
        <taxon>Pichia</taxon>
    </lineage>
</organism>
<dbReference type="GO" id="GO:0034399">
    <property type="term" value="C:nuclear periphery"/>
    <property type="evidence" value="ECO:0007669"/>
    <property type="project" value="TreeGrafter"/>
</dbReference>
<name>A0A9P6WKP9_9ASCO</name>
<comment type="caution">
    <text evidence="9">The sequence shown here is derived from an EMBL/GenBank/DDBJ whole genome shotgun (WGS) entry which is preliminary data.</text>
</comment>
<evidence type="ECO:0000313" key="9">
    <source>
        <dbReference type="EMBL" id="KAG0688679.1"/>
    </source>
</evidence>
<dbReference type="EMBL" id="PUHW01000131">
    <property type="protein sequence ID" value="KAG0688679.1"/>
    <property type="molecule type" value="Genomic_DNA"/>
</dbReference>
<keyword evidence="5" id="KW-0131">Cell cycle</keyword>
<dbReference type="Proteomes" id="UP000697127">
    <property type="component" value="Unassembled WGS sequence"/>
</dbReference>
<keyword evidence="10" id="KW-1185">Reference proteome</keyword>
<evidence type="ECO:0000259" key="7">
    <source>
        <dbReference type="Pfam" id="PF12894"/>
    </source>
</evidence>
<feature type="domain" description="Anaphase-promoting complex subunit 4-like WD40" evidence="7">
    <location>
        <begin position="1"/>
        <end position="96"/>
    </location>
</feature>
<evidence type="ECO:0000256" key="5">
    <source>
        <dbReference type="ARBA" id="ARBA00023306"/>
    </source>
</evidence>
<feature type="domain" description="Anaphase-promoting complex subunit 4 long" evidence="8">
    <location>
        <begin position="213"/>
        <end position="443"/>
    </location>
</feature>
<keyword evidence="2" id="KW-0132">Cell division</keyword>
<feature type="region of interest" description="Disordered" evidence="6">
    <location>
        <begin position="277"/>
        <end position="308"/>
    </location>
</feature>
<dbReference type="Pfam" id="PF12896">
    <property type="entry name" value="ANAPC4"/>
    <property type="match status" value="1"/>
</dbReference>
<keyword evidence="4" id="KW-0833">Ubl conjugation pathway</keyword>
<evidence type="ECO:0000256" key="1">
    <source>
        <dbReference type="ARBA" id="ARBA00016067"/>
    </source>
</evidence>
<proteinExistence type="predicted"/>
<reference evidence="9" key="1">
    <citation type="submission" date="2020-11" db="EMBL/GenBank/DDBJ databases">
        <title>Kefir isolates.</title>
        <authorList>
            <person name="Marcisauskas S."/>
            <person name="Kim Y."/>
            <person name="Blasche S."/>
        </authorList>
    </citation>
    <scope>NUCLEOTIDE SEQUENCE</scope>
    <source>
        <strain evidence="9">Olga-1</strain>
    </source>
</reference>
<dbReference type="PANTHER" id="PTHR13260:SF0">
    <property type="entry name" value="ANAPHASE-PROMOTING COMPLEX SUBUNIT 4"/>
    <property type="match status" value="1"/>
</dbReference>
<evidence type="ECO:0000259" key="8">
    <source>
        <dbReference type="Pfam" id="PF12896"/>
    </source>
</evidence>
<feature type="compositionally biased region" description="Acidic residues" evidence="6">
    <location>
        <begin position="277"/>
        <end position="290"/>
    </location>
</feature>
<keyword evidence="3" id="KW-0498">Mitosis</keyword>
<dbReference type="AlphaFoldDB" id="A0A9P6WKP9"/>
<evidence type="ECO:0000256" key="2">
    <source>
        <dbReference type="ARBA" id="ARBA00022618"/>
    </source>
</evidence>
<protein>
    <recommendedName>
        <fullName evidence="1">Anaphase-promoting complex subunit 4</fullName>
    </recommendedName>
</protein>
<evidence type="ECO:0000256" key="4">
    <source>
        <dbReference type="ARBA" id="ARBA00022786"/>
    </source>
</evidence>
<dbReference type="InterPro" id="IPR036322">
    <property type="entry name" value="WD40_repeat_dom_sf"/>
</dbReference>
<dbReference type="GO" id="GO:0070979">
    <property type="term" value="P:protein K11-linked ubiquitination"/>
    <property type="evidence" value="ECO:0007669"/>
    <property type="project" value="TreeGrafter"/>
</dbReference>
<dbReference type="PANTHER" id="PTHR13260">
    <property type="entry name" value="ANAPHASE PROMOTING COMPLEX SUBUNIT 4 APC4"/>
    <property type="match status" value="1"/>
</dbReference>
<accession>A0A9P6WKP9</accession>